<feature type="region of interest" description="Disordered" evidence="1">
    <location>
        <begin position="38"/>
        <end position="60"/>
    </location>
</feature>
<dbReference type="PANTHER" id="PTHR45828:SF33">
    <property type="entry name" value="DOMON DOMAIN-CONTAINING PROTEIN"/>
    <property type="match status" value="1"/>
</dbReference>
<accession>A0ABP0G9S1</accession>
<keyword evidence="4" id="KW-1185">Reference proteome</keyword>
<proteinExistence type="predicted"/>
<dbReference type="Proteomes" id="UP001642483">
    <property type="component" value="Unassembled WGS sequence"/>
</dbReference>
<feature type="domain" description="Reelin" evidence="2">
    <location>
        <begin position="85"/>
        <end position="143"/>
    </location>
</feature>
<evidence type="ECO:0000313" key="3">
    <source>
        <dbReference type="EMBL" id="CAK8688554.1"/>
    </source>
</evidence>
<name>A0ABP0G9S1_CLALP</name>
<evidence type="ECO:0000313" key="4">
    <source>
        <dbReference type="Proteomes" id="UP001642483"/>
    </source>
</evidence>
<reference evidence="3 4" key="1">
    <citation type="submission" date="2024-02" db="EMBL/GenBank/DDBJ databases">
        <authorList>
            <person name="Daric V."/>
            <person name="Darras S."/>
        </authorList>
    </citation>
    <scope>NUCLEOTIDE SEQUENCE [LARGE SCALE GENOMIC DNA]</scope>
</reference>
<dbReference type="EMBL" id="CAWYQH010000108">
    <property type="protein sequence ID" value="CAK8688554.1"/>
    <property type="molecule type" value="Genomic_DNA"/>
</dbReference>
<dbReference type="InterPro" id="IPR051237">
    <property type="entry name" value="Ferric-chelate_Red/DefProt"/>
</dbReference>
<evidence type="ECO:0000256" key="1">
    <source>
        <dbReference type="SAM" id="MobiDB-lite"/>
    </source>
</evidence>
<gene>
    <name evidence="3" type="ORF">CVLEPA_LOCUS20554</name>
</gene>
<protein>
    <recommendedName>
        <fullName evidence="2">Reelin domain-containing protein</fullName>
    </recommendedName>
</protein>
<dbReference type="Pfam" id="PF02014">
    <property type="entry name" value="Reeler"/>
    <property type="match status" value="1"/>
</dbReference>
<comment type="caution">
    <text evidence="3">The sequence shown here is derived from an EMBL/GenBank/DDBJ whole genome shotgun (WGS) entry which is preliminary data.</text>
</comment>
<sequence length="144" mass="15612">MVGIVHDLACNLVGCLYSPVIGRSDACQYWQERNRSGAEADALGPPGGAPTGACTSMSPRHRLNGSSTRYSVVTMTSSYKTGDAARRTSGNTPLGRWRTPPANTKLITCTNENDAITHDNTMVKTRNAVYEWVPSQNYGDIQFV</sequence>
<dbReference type="PANTHER" id="PTHR45828">
    <property type="entry name" value="CYTOCHROME B561/FERRIC REDUCTASE TRANSMEMBRANE"/>
    <property type="match status" value="1"/>
</dbReference>
<organism evidence="3 4">
    <name type="scientific">Clavelina lepadiformis</name>
    <name type="common">Light-bulb sea squirt</name>
    <name type="synonym">Ascidia lepadiformis</name>
    <dbReference type="NCBI Taxonomy" id="159417"/>
    <lineage>
        <taxon>Eukaryota</taxon>
        <taxon>Metazoa</taxon>
        <taxon>Chordata</taxon>
        <taxon>Tunicata</taxon>
        <taxon>Ascidiacea</taxon>
        <taxon>Aplousobranchia</taxon>
        <taxon>Clavelinidae</taxon>
        <taxon>Clavelina</taxon>
    </lineage>
</organism>
<dbReference type="CDD" id="cd08544">
    <property type="entry name" value="Reeler"/>
    <property type="match status" value="1"/>
</dbReference>
<dbReference type="InterPro" id="IPR002861">
    <property type="entry name" value="Reeler_dom"/>
</dbReference>
<evidence type="ECO:0000259" key="2">
    <source>
        <dbReference type="Pfam" id="PF02014"/>
    </source>
</evidence>